<gene>
    <name evidence="8" type="ORF">ACEU3E_10800</name>
</gene>
<feature type="transmembrane region" description="Helical" evidence="6">
    <location>
        <begin position="164"/>
        <end position="182"/>
    </location>
</feature>
<protein>
    <submittedName>
        <fullName evidence="8">MFS transporter</fullName>
    </submittedName>
</protein>
<feature type="transmembrane region" description="Helical" evidence="6">
    <location>
        <begin position="76"/>
        <end position="94"/>
    </location>
</feature>
<dbReference type="SUPFAM" id="SSF103473">
    <property type="entry name" value="MFS general substrate transporter"/>
    <property type="match status" value="1"/>
</dbReference>
<feature type="transmembrane region" description="Helical" evidence="6">
    <location>
        <begin position="276"/>
        <end position="299"/>
    </location>
</feature>
<name>A0ABV4UXY0_9BACL</name>
<feature type="transmembrane region" description="Helical" evidence="6">
    <location>
        <begin position="134"/>
        <end position="158"/>
    </location>
</feature>
<feature type="transmembrane region" description="Helical" evidence="6">
    <location>
        <begin position="46"/>
        <end position="64"/>
    </location>
</feature>
<dbReference type="PANTHER" id="PTHR23531:SF2">
    <property type="entry name" value="PERMEASE"/>
    <property type="match status" value="1"/>
</dbReference>
<dbReference type="RefSeq" id="WP_373950657.1">
    <property type="nucleotide sequence ID" value="NZ_JBHDLN010000004.1"/>
</dbReference>
<evidence type="ECO:0000256" key="6">
    <source>
        <dbReference type="SAM" id="Phobius"/>
    </source>
</evidence>
<evidence type="ECO:0000256" key="5">
    <source>
        <dbReference type="ARBA" id="ARBA00023136"/>
    </source>
</evidence>
<evidence type="ECO:0000313" key="9">
    <source>
        <dbReference type="Proteomes" id="UP001575622"/>
    </source>
</evidence>
<dbReference type="PANTHER" id="PTHR23531">
    <property type="entry name" value="QUINOLENE RESISTANCE PROTEIN NORA"/>
    <property type="match status" value="1"/>
</dbReference>
<dbReference type="NCBIfam" id="NF047574">
    <property type="entry name" value="opine_export_Sa"/>
    <property type="match status" value="1"/>
</dbReference>
<feature type="transmembrane region" description="Helical" evidence="6">
    <location>
        <begin position="338"/>
        <end position="357"/>
    </location>
</feature>
<keyword evidence="5 6" id="KW-0472">Membrane</keyword>
<evidence type="ECO:0000256" key="1">
    <source>
        <dbReference type="ARBA" id="ARBA00004651"/>
    </source>
</evidence>
<feature type="transmembrane region" description="Helical" evidence="6">
    <location>
        <begin position="369"/>
        <end position="388"/>
    </location>
</feature>
<evidence type="ECO:0000256" key="3">
    <source>
        <dbReference type="ARBA" id="ARBA00022692"/>
    </source>
</evidence>
<feature type="domain" description="Major facilitator superfamily (MFS) profile" evidence="7">
    <location>
        <begin position="10"/>
        <end position="397"/>
    </location>
</feature>
<reference evidence="8 9" key="1">
    <citation type="submission" date="2024-09" db="EMBL/GenBank/DDBJ databases">
        <authorList>
            <person name="Makale K.P.P."/>
            <person name="Makhzoum A."/>
            <person name="Rantong G."/>
            <person name="Rahube T.O."/>
        </authorList>
    </citation>
    <scope>NUCLEOTIDE SEQUENCE [LARGE SCALE GENOMIC DNA]</scope>
    <source>
        <strain evidence="8 9">KM_D13</strain>
    </source>
</reference>
<organism evidence="8 9">
    <name type="scientific">Paenibacillus oleatilyticus</name>
    <dbReference type="NCBI Taxonomy" id="2594886"/>
    <lineage>
        <taxon>Bacteria</taxon>
        <taxon>Bacillati</taxon>
        <taxon>Bacillota</taxon>
        <taxon>Bacilli</taxon>
        <taxon>Bacillales</taxon>
        <taxon>Paenibacillaceae</taxon>
        <taxon>Paenibacillus</taxon>
    </lineage>
</organism>
<dbReference type="PROSITE" id="PS50850">
    <property type="entry name" value="MFS"/>
    <property type="match status" value="1"/>
</dbReference>
<evidence type="ECO:0000256" key="2">
    <source>
        <dbReference type="ARBA" id="ARBA00022448"/>
    </source>
</evidence>
<dbReference type="Pfam" id="PF07690">
    <property type="entry name" value="MFS_1"/>
    <property type="match status" value="1"/>
</dbReference>
<feature type="transmembrane region" description="Helical" evidence="6">
    <location>
        <begin position="100"/>
        <end position="122"/>
    </location>
</feature>
<keyword evidence="2" id="KW-0813">Transport</keyword>
<feature type="transmembrane region" description="Helical" evidence="6">
    <location>
        <begin position="243"/>
        <end position="264"/>
    </location>
</feature>
<dbReference type="InterPro" id="IPR036259">
    <property type="entry name" value="MFS_trans_sf"/>
</dbReference>
<dbReference type="Proteomes" id="UP001575622">
    <property type="component" value="Unassembled WGS sequence"/>
</dbReference>
<dbReference type="InterPro" id="IPR052714">
    <property type="entry name" value="MFS_Exporter"/>
</dbReference>
<accession>A0ABV4UXY0</accession>
<dbReference type="EMBL" id="JBHDLN010000004">
    <property type="protein sequence ID" value="MFB0842663.1"/>
    <property type="molecule type" value="Genomic_DNA"/>
</dbReference>
<evidence type="ECO:0000256" key="4">
    <source>
        <dbReference type="ARBA" id="ARBA00022989"/>
    </source>
</evidence>
<feature type="transmembrane region" description="Helical" evidence="6">
    <location>
        <begin position="12"/>
        <end position="34"/>
    </location>
</feature>
<feature type="transmembrane region" description="Helical" evidence="6">
    <location>
        <begin position="305"/>
        <end position="326"/>
    </location>
</feature>
<evidence type="ECO:0000259" key="7">
    <source>
        <dbReference type="PROSITE" id="PS50850"/>
    </source>
</evidence>
<proteinExistence type="predicted"/>
<dbReference type="InterPro" id="IPR020846">
    <property type="entry name" value="MFS_dom"/>
</dbReference>
<dbReference type="Gene3D" id="1.20.1250.20">
    <property type="entry name" value="MFS general substrate transporter like domains"/>
    <property type="match status" value="1"/>
</dbReference>
<keyword evidence="9" id="KW-1185">Reference proteome</keyword>
<dbReference type="InterPro" id="IPR011701">
    <property type="entry name" value="MFS"/>
</dbReference>
<sequence length="399" mass="42342">MNKGLSMSAPLLRLYIVTFLFFSANPIINIVVPLRGEAEGASNAEIGVMMGAYTVTSMLLRPWAGSIVHRFGPLRVLRALLFANVVILALYAASELDWYFAIRAMQGFTTAFFSLALQIGIVDTLPDNERSQGISLYLLAGMLPTVIGPIAALSLWHWGGLNAFAASMLILGLATAITGYGAPLPSGSKKGADEKPEETVLAKLRQLVTNRAFLVCSTAMLVASIGFGAVVTFIALYTKQSGVGHAGLYLALQAAVMVLARFALRKQVPSDGNWHARFVVGLLLSITVGLQLLALAVYYGAPVMYAASVMIGFGMALLYPALMTYLTFALPASSRNTLLGLFIAVSDLGVVLGNMVMGPVADLLSYSSMYTACAFLLLTAAAVVILSGRRLALRSDRGA</sequence>
<comment type="subcellular location">
    <subcellularLocation>
        <location evidence="1">Cell membrane</location>
        <topology evidence="1">Multi-pass membrane protein</topology>
    </subcellularLocation>
</comment>
<comment type="caution">
    <text evidence="8">The sequence shown here is derived from an EMBL/GenBank/DDBJ whole genome shotgun (WGS) entry which is preliminary data.</text>
</comment>
<keyword evidence="3 6" id="KW-0812">Transmembrane</keyword>
<keyword evidence="4 6" id="KW-1133">Transmembrane helix</keyword>
<feature type="transmembrane region" description="Helical" evidence="6">
    <location>
        <begin position="212"/>
        <end position="237"/>
    </location>
</feature>
<evidence type="ECO:0000313" key="8">
    <source>
        <dbReference type="EMBL" id="MFB0842663.1"/>
    </source>
</evidence>